<comment type="subcellular location">
    <subcellularLocation>
        <location evidence="1">Cell membrane</location>
        <topology evidence="1">Single-pass type I membrane protein</topology>
    </subcellularLocation>
</comment>
<keyword evidence="6" id="KW-0472">Membrane</keyword>
<dbReference type="InterPro" id="IPR036179">
    <property type="entry name" value="Ig-like_dom_sf"/>
</dbReference>
<dbReference type="EMBL" id="JAUCMX010000013">
    <property type="protein sequence ID" value="KAK3526685.1"/>
    <property type="molecule type" value="Genomic_DNA"/>
</dbReference>
<dbReference type="GO" id="GO:0071222">
    <property type="term" value="P:cellular response to lipopolysaccharide"/>
    <property type="evidence" value="ECO:0007669"/>
    <property type="project" value="TreeGrafter"/>
</dbReference>
<evidence type="ECO:0000313" key="13">
    <source>
        <dbReference type="Proteomes" id="UP001274896"/>
    </source>
</evidence>
<sequence>SFLQPVPSSILCPITFQCSLHTFFILKSSHTDGIMTKVSVQCIVCNLICVGVLCVEPNITVSGCVGTTAVLPCKLQSENIEKLYIRWTMDSETVFERRGEDVYQGEGYEGRVDVPDKELRKGNCSLVLYNLKLTDAAVYTSYELVKRTRTSDRSKRAAIPKLILISSVELSVSGDAGMKCPHLLVMVLSLCLMFTRPALL</sequence>
<dbReference type="Gene3D" id="2.60.40.10">
    <property type="entry name" value="Immunoglobulins"/>
    <property type="match status" value="1"/>
</dbReference>
<feature type="non-terminal residue" evidence="12">
    <location>
        <position position="1"/>
    </location>
</feature>
<accession>A0AAE0QP59</accession>
<evidence type="ECO:0000256" key="1">
    <source>
        <dbReference type="ARBA" id="ARBA00004251"/>
    </source>
</evidence>
<evidence type="ECO:0000259" key="11">
    <source>
        <dbReference type="Pfam" id="PF07686"/>
    </source>
</evidence>
<name>A0AAE0QP59_9TELE</name>
<evidence type="ECO:0000313" key="12">
    <source>
        <dbReference type="EMBL" id="KAK3526685.1"/>
    </source>
</evidence>
<feature type="domain" description="Immunoglobulin V-set" evidence="11">
    <location>
        <begin position="60"/>
        <end position="140"/>
    </location>
</feature>
<dbReference type="SUPFAM" id="SSF48726">
    <property type="entry name" value="Immunoglobulin"/>
    <property type="match status" value="1"/>
</dbReference>
<evidence type="ECO:0000256" key="7">
    <source>
        <dbReference type="ARBA" id="ARBA00023157"/>
    </source>
</evidence>
<organism evidence="12 13">
    <name type="scientific">Hemibagrus guttatus</name>
    <dbReference type="NCBI Taxonomy" id="175788"/>
    <lineage>
        <taxon>Eukaryota</taxon>
        <taxon>Metazoa</taxon>
        <taxon>Chordata</taxon>
        <taxon>Craniata</taxon>
        <taxon>Vertebrata</taxon>
        <taxon>Euteleostomi</taxon>
        <taxon>Actinopterygii</taxon>
        <taxon>Neopterygii</taxon>
        <taxon>Teleostei</taxon>
        <taxon>Ostariophysi</taxon>
        <taxon>Siluriformes</taxon>
        <taxon>Bagridae</taxon>
        <taxon>Hemibagrus</taxon>
    </lineage>
</organism>
<dbReference type="Pfam" id="PF07686">
    <property type="entry name" value="V-set"/>
    <property type="match status" value="1"/>
</dbReference>
<dbReference type="GO" id="GO:0031295">
    <property type="term" value="P:T cell costimulation"/>
    <property type="evidence" value="ECO:0007669"/>
    <property type="project" value="TreeGrafter"/>
</dbReference>
<evidence type="ECO:0000256" key="6">
    <source>
        <dbReference type="ARBA" id="ARBA00023136"/>
    </source>
</evidence>
<keyword evidence="7" id="KW-1015">Disulfide bond</keyword>
<evidence type="ECO:0000256" key="5">
    <source>
        <dbReference type="ARBA" id="ARBA00022989"/>
    </source>
</evidence>
<evidence type="ECO:0000256" key="8">
    <source>
        <dbReference type="ARBA" id="ARBA00023170"/>
    </source>
</evidence>
<dbReference type="InterPro" id="IPR013783">
    <property type="entry name" value="Ig-like_fold"/>
</dbReference>
<evidence type="ECO:0000256" key="9">
    <source>
        <dbReference type="ARBA" id="ARBA00023180"/>
    </source>
</evidence>
<keyword evidence="8" id="KW-0675">Receptor</keyword>
<evidence type="ECO:0000256" key="4">
    <source>
        <dbReference type="ARBA" id="ARBA00022729"/>
    </source>
</evidence>
<evidence type="ECO:0000256" key="2">
    <source>
        <dbReference type="ARBA" id="ARBA00022475"/>
    </source>
</evidence>
<gene>
    <name evidence="12" type="ORF">QTP70_031468</name>
</gene>
<evidence type="ECO:0000256" key="10">
    <source>
        <dbReference type="ARBA" id="ARBA00023319"/>
    </source>
</evidence>
<dbReference type="InterPro" id="IPR051713">
    <property type="entry name" value="T-cell_Activation_Regulation"/>
</dbReference>
<dbReference type="GO" id="GO:0042130">
    <property type="term" value="P:negative regulation of T cell proliferation"/>
    <property type="evidence" value="ECO:0007669"/>
    <property type="project" value="TreeGrafter"/>
</dbReference>
<dbReference type="AlphaFoldDB" id="A0AAE0QP59"/>
<dbReference type="PANTHER" id="PTHR25466:SF11">
    <property type="entry name" value="GALECTIN 17-RELATED"/>
    <property type="match status" value="1"/>
</dbReference>
<reference evidence="12" key="1">
    <citation type="submission" date="2023-06" db="EMBL/GenBank/DDBJ databases">
        <title>Male Hemibagrus guttatus genome.</title>
        <authorList>
            <person name="Bian C."/>
        </authorList>
    </citation>
    <scope>NUCLEOTIDE SEQUENCE</scope>
    <source>
        <strain evidence="12">Male_cb2023</strain>
        <tissue evidence="12">Muscle</tissue>
    </source>
</reference>
<dbReference type="GO" id="GO:0009897">
    <property type="term" value="C:external side of plasma membrane"/>
    <property type="evidence" value="ECO:0007669"/>
    <property type="project" value="TreeGrafter"/>
</dbReference>
<keyword evidence="2" id="KW-1003">Cell membrane</keyword>
<dbReference type="Proteomes" id="UP001274896">
    <property type="component" value="Unassembled WGS sequence"/>
</dbReference>
<dbReference type="GO" id="GO:0042102">
    <property type="term" value="P:positive regulation of T cell proliferation"/>
    <property type="evidence" value="ECO:0007669"/>
    <property type="project" value="TreeGrafter"/>
</dbReference>
<keyword evidence="3" id="KW-0812">Transmembrane</keyword>
<keyword evidence="9" id="KW-0325">Glycoprotein</keyword>
<keyword evidence="10" id="KW-0393">Immunoglobulin domain</keyword>
<evidence type="ECO:0000256" key="3">
    <source>
        <dbReference type="ARBA" id="ARBA00022692"/>
    </source>
</evidence>
<proteinExistence type="predicted"/>
<dbReference type="GO" id="GO:0007166">
    <property type="term" value="P:cell surface receptor signaling pathway"/>
    <property type="evidence" value="ECO:0007669"/>
    <property type="project" value="TreeGrafter"/>
</dbReference>
<protein>
    <recommendedName>
        <fullName evidence="11">Immunoglobulin V-set domain-containing protein</fullName>
    </recommendedName>
</protein>
<dbReference type="GO" id="GO:0006955">
    <property type="term" value="P:immune response"/>
    <property type="evidence" value="ECO:0007669"/>
    <property type="project" value="TreeGrafter"/>
</dbReference>
<dbReference type="InterPro" id="IPR013106">
    <property type="entry name" value="Ig_V-set"/>
</dbReference>
<keyword evidence="5" id="KW-1133">Transmembrane helix</keyword>
<dbReference type="PANTHER" id="PTHR25466">
    <property type="entry name" value="T-LYMPHOCYTE ACTIVATION ANTIGEN"/>
    <property type="match status" value="1"/>
</dbReference>
<keyword evidence="4" id="KW-0732">Signal</keyword>
<comment type="caution">
    <text evidence="12">The sequence shown here is derived from an EMBL/GenBank/DDBJ whole genome shotgun (WGS) entry which is preliminary data.</text>
</comment>
<keyword evidence="13" id="KW-1185">Reference proteome</keyword>